<keyword evidence="2" id="KW-0677">Repeat</keyword>
<reference evidence="12" key="1">
    <citation type="submission" date="2020-06" db="EMBL/GenBank/DDBJ databases">
        <authorList>
            <person name="Ji K."/>
            <person name="Li J."/>
        </authorList>
    </citation>
    <scope>NUCLEOTIDE SEQUENCE</scope>
    <source>
        <strain evidence="12">JKM2019</strain>
        <tissue evidence="12">Whole body</tissue>
    </source>
</reference>
<evidence type="ECO:0000313" key="12">
    <source>
        <dbReference type="EMBL" id="KAH7640149.1"/>
    </source>
</evidence>
<feature type="region of interest" description="Disordered" evidence="9">
    <location>
        <begin position="187"/>
        <end position="240"/>
    </location>
</feature>
<evidence type="ECO:0000256" key="1">
    <source>
        <dbReference type="ARBA" id="ARBA00004123"/>
    </source>
</evidence>
<feature type="domain" description="EF-hand" evidence="11">
    <location>
        <begin position="375"/>
        <end position="410"/>
    </location>
</feature>
<feature type="domain" description="EF-hand" evidence="11">
    <location>
        <begin position="448"/>
        <end position="483"/>
    </location>
</feature>
<dbReference type="Proteomes" id="UP000828236">
    <property type="component" value="Unassembled WGS sequence"/>
</dbReference>
<dbReference type="GO" id="GO:0032036">
    <property type="term" value="F:myosin heavy chain binding"/>
    <property type="evidence" value="ECO:0007669"/>
    <property type="project" value="TreeGrafter"/>
</dbReference>
<dbReference type="InterPro" id="IPR009057">
    <property type="entry name" value="Homeodomain-like_sf"/>
</dbReference>
<dbReference type="Gene3D" id="1.10.238.10">
    <property type="entry name" value="EF-hand"/>
    <property type="match status" value="2"/>
</dbReference>
<dbReference type="EMBL" id="SDOV01000006">
    <property type="protein sequence ID" value="KAH7640149.1"/>
    <property type="molecule type" value="Genomic_DNA"/>
</dbReference>
<organism evidence="12">
    <name type="scientific">Dermatophagoides farinae</name>
    <name type="common">American house dust mite</name>
    <dbReference type="NCBI Taxonomy" id="6954"/>
    <lineage>
        <taxon>Eukaryota</taxon>
        <taxon>Metazoa</taxon>
        <taxon>Ecdysozoa</taxon>
        <taxon>Arthropoda</taxon>
        <taxon>Chelicerata</taxon>
        <taxon>Arachnida</taxon>
        <taxon>Acari</taxon>
        <taxon>Acariformes</taxon>
        <taxon>Sarcoptiformes</taxon>
        <taxon>Astigmata</taxon>
        <taxon>Psoroptidia</taxon>
        <taxon>Analgoidea</taxon>
        <taxon>Pyroglyphidae</taxon>
        <taxon>Dermatophagoidinae</taxon>
        <taxon>Dermatophagoides</taxon>
    </lineage>
</organism>
<sequence length="515" mass="57885">MDLKFSIKNIMSDKIGTNDTNERATRLSQLGDVLMHHQNAAHQVMHDKNIIEALKPNLLGLITNNNNNNHNHNNGNDDGLYSLIGPNNSSSNSQQQQQQQQMAALDIFAYCQYISSMMLFKAMSQNDSSLHNIPSNGDKCSPISPTTNKSADIHVYNYSTNNKKHTKLANIAGETLKSTSFETIASPSVANRSNDSNSSNNKKATIDMKSISSTNNNKNDNNNSANGRKFVMNERRPRQAYNTKQLERLESEFQNDKYLTVSKRIELSCALNLSEVQIKTWFQNRRTKWKKQLMEWRRSSSGGSRKNNNIIRNGTQPMDSCGAISLAGSDESNITISLHNSNHNNNNNIDDQIKSFETFAISICNLATMVNFTEDQILEFQEAFYLFDNKGDGKINVSQLGDVLRALGQNPTENDVKKCSSQLKPDERIGFEVFLPILQTISKSRSTDTAEDFIEGLRHFDKDGSGYISSAELRHLLTTLGEKLTDDEVEQLLAGQEDNHGNIHYEEFVRHIMSG</sequence>
<dbReference type="InterPro" id="IPR002048">
    <property type="entry name" value="EF_hand_dom"/>
</dbReference>
<accession>A0A9D4SFC2</accession>
<keyword evidence="3" id="KW-0106">Calcium</keyword>
<evidence type="ECO:0000256" key="5">
    <source>
        <dbReference type="ARBA" id="ARBA00023155"/>
    </source>
</evidence>
<dbReference type="PROSITE" id="PS00027">
    <property type="entry name" value="HOMEOBOX_1"/>
    <property type="match status" value="1"/>
</dbReference>
<comment type="caution">
    <text evidence="12">The sequence shown here is derived from an EMBL/GenBank/DDBJ whole genome shotgun (WGS) entry which is preliminary data.</text>
</comment>
<feature type="DNA-binding region" description="Homeobox" evidence="7">
    <location>
        <begin position="234"/>
        <end position="293"/>
    </location>
</feature>
<feature type="compositionally biased region" description="Low complexity" evidence="9">
    <location>
        <begin position="210"/>
        <end position="226"/>
    </location>
</feature>
<evidence type="ECO:0000256" key="8">
    <source>
        <dbReference type="RuleBase" id="RU000682"/>
    </source>
</evidence>
<dbReference type="SUPFAM" id="SSF46689">
    <property type="entry name" value="Homeodomain-like"/>
    <property type="match status" value="1"/>
</dbReference>
<keyword evidence="5 7" id="KW-0371">Homeobox</keyword>
<dbReference type="InterPro" id="IPR020479">
    <property type="entry name" value="HD_metazoa"/>
</dbReference>
<reference evidence="12" key="2">
    <citation type="journal article" date="2021" name="World Allergy Organ. J.">
        <title>Chromosome-level assembly of Dermatophagoides farinae genome and transcriptome reveals two novel allergens Der f 37 and Der f 39.</title>
        <authorList>
            <person name="Chen J."/>
            <person name="Cai Z."/>
            <person name="Fan D."/>
            <person name="Hu J."/>
            <person name="Hou Y."/>
            <person name="He Y."/>
            <person name="Zhang Z."/>
            <person name="Zhao Z."/>
            <person name="Gao P."/>
            <person name="Hu W."/>
            <person name="Sun J."/>
            <person name="Li J."/>
            <person name="Ji K."/>
        </authorList>
    </citation>
    <scope>NUCLEOTIDE SEQUENCE</scope>
    <source>
        <strain evidence="12">JKM2019</strain>
    </source>
</reference>
<dbReference type="Pfam" id="PF13499">
    <property type="entry name" value="EF-hand_7"/>
    <property type="match status" value="1"/>
</dbReference>
<dbReference type="InterPro" id="IPR050230">
    <property type="entry name" value="CALM/Myosin/TropC-like"/>
</dbReference>
<dbReference type="GO" id="GO:0003677">
    <property type="term" value="F:DNA binding"/>
    <property type="evidence" value="ECO:0007669"/>
    <property type="project" value="UniProtKB-UniRule"/>
</dbReference>
<dbReference type="PROSITE" id="PS50071">
    <property type="entry name" value="HOMEOBOX_2"/>
    <property type="match status" value="1"/>
</dbReference>
<comment type="subcellular location">
    <subcellularLocation>
        <location evidence="1 7 8">Nucleus</location>
    </subcellularLocation>
</comment>
<dbReference type="AlphaFoldDB" id="A0A9D4SFC2"/>
<dbReference type="GO" id="GO:0000981">
    <property type="term" value="F:DNA-binding transcription factor activity, RNA polymerase II-specific"/>
    <property type="evidence" value="ECO:0007669"/>
    <property type="project" value="InterPro"/>
</dbReference>
<feature type="domain" description="Homeobox" evidence="10">
    <location>
        <begin position="232"/>
        <end position="292"/>
    </location>
</feature>
<dbReference type="InterPro" id="IPR011992">
    <property type="entry name" value="EF-hand-dom_pair"/>
</dbReference>
<feature type="compositionally biased region" description="Low complexity" evidence="9">
    <location>
        <begin position="87"/>
        <end position="98"/>
    </location>
</feature>
<evidence type="ECO:0000259" key="11">
    <source>
        <dbReference type="PROSITE" id="PS50222"/>
    </source>
</evidence>
<dbReference type="Pfam" id="PF00046">
    <property type="entry name" value="Homeodomain"/>
    <property type="match status" value="1"/>
</dbReference>
<gene>
    <name evidence="12" type="ORF">HUG17_10629</name>
</gene>
<dbReference type="FunFam" id="1.10.238.10:FF:000003">
    <property type="entry name" value="Calmodulin A"/>
    <property type="match status" value="1"/>
</dbReference>
<dbReference type="CDD" id="cd00051">
    <property type="entry name" value="EFh"/>
    <property type="match status" value="1"/>
</dbReference>
<keyword evidence="6 7" id="KW-0539">Nucleus</keyword>
<keyword evidence="4 7" id="KW-0238">DNA-binding</keyword>
<name>A0A9D4SFC2_DERFA</name>
<feature type="compositionally biased region" description="Low complexity" evidence="9">
    <location>
        <begin position="188"/>
        <end position="201"/>
    </location>
</feature>
<evidence type="ECO:0000256" key="3">
    <source>
        <dbReference type="ARBA" id="ARBA00022837"/>
    </source>
</evidence>
<evidence type="ECO:0000256" key="4">
    <source>
        <dbReference type="ARBA" id="ARBA00023125"/>
    </source>
</evidence>
<dbReference type="PANTHER" id="PTHR23048">
    <property type="entry name" value="MYOSIN LIGHT CHAIN 1, 3"/>
    <property type="match status" value="1"/>
</dbReference>
<dbReference type="SUPFAM" id="SSF47473">
    <property type="entry name" value="EF-hand"/>
    <property type="match status" value="1"/>
</dbReference>
<proteinExistence type="predicted"/>
<evidence type="ECO:0000256" key="6">
    <source>
        <dbReference type="ARBA" id="ARBA00023242"/>
    </source>
</evidence>
<dbReference type="Gene3D" id="1.10.10.60">
    <property type="entry name" value="Homeodomain-like"/>
    <property type="match status" value="1"/>
</dbReference>
<evidence type="ECO:0000256" key="2">
    <source>
        <dbReference type="ARBA" id="ARBA00022737"/>
    </source>
</evidence>
<dbReference type="InterPro" id="IPR017970">
    <property type="entry name" value="Homeobox_CS"/>
</dbReference>
<dbReference type="PRINTS" id="PR00024">
    <property type="entry name" value="HOMEOBOX"/>
</dbReference>
<dbReference type="GO" id="GO:0005634">
    <property type="term" value="C:nucleus"/>
    <property type="evidence" value="ECO:0007669"/>
    <property type="project" value="UniProtKB-SubCell"/>
</dbReference>
<dbReference type="CDD" id="cd00086">
    <property type="entry name" value="homeodomain"/>
    <property type="match status" value="1"/>
</dbReference>
<dbReference type="InterPro" id="IPR001356">
    <property type="entry name" value="HD"/>
</dbReference>
<dbReference type="InterPro" id="IPR018247">
    <property type="entry name" value="EF_Hand_1_Ca_BS"/>
</dbReference>
<evidence type="ECO:0000259" key="10">
    <source>
        <dbReference type="PROSITE" id="PS50071"/>
    </source>
</evidence>
<feature type="compositionally biased region" description="Low complexity" evidence="9">
    <location>
        <begin position="65"/>
        <end position="79"/>
    </location>
</feature>
<dbReference type="PROSITE" id="PS50222">
    <property type="entry name" value="EF_HAND_2"/>
    <property type="match status" value="2"/>
</dbReference>
<evidence type="ECO:0000256" key="7">
    <source>
        <dbReference type="PROSITE-ProRule" id="PRU00108"/>
    </source>
</evidence>
<protein>
    <submittedName>
        <fullName evidence="12">Myosin-2 essential light chain-like</fullName>
    </submittedName>
</protein>
<dbReference type="PANTHER" id="PTHR23048:SF49">
    <property type="entry name" value="FI08416P-RELATED"/>
    <property type="match status" value="1"/>
</dbReference>
<evidence type="ECO:0000256" key="9">
    <source>
        <dbReference type="SAM" id="MobiDB-lite"/>
    </source>
</evidence>
<dbReference type="GO" id="GO:0016460">
    <property type="term" value="C:myosin II complex"/>
    <property type="evidence" value="ECO:0007669"/>
    <property type="project" value="TreeGrafter"/>
</dbReference>
<feature type="region of interest" description="Disordered" evidence="9">
    <location>
        <begin position="65"/>
        <end position="98"/>
    </location>
</feature>
<dbReference type="PROSITE" id="PS00018">
    <property type="entry name" value="EF_HAND_1"/>
    <property type="match status" value="1"/>
</dbReference>
<dbReference type="SMART" id="SM00389">
    <property type="entry name" value="HOX"/>
    <property type="match status" value="1"/>
</dbReference>
<dbReference type="GO" id="GO:0005509">
    <property type="term" value="F:calcium ion binding"/>
    <property type="evidence" value="ECO:0007669"/>
    <property type="project" value="InterPro"/>
</dbReference>
<dbReference type="Pfam" id="PF13405">
    <property type="entry name" value="EF-hand_6"/>
    <property type="match status" value="1"/>
</dbReference>
<dbReference type="SMART" id="SM00054">
    <property type="entry name" value="EFh"/>
    <property type="match status" value="2"/>
</dbReference>